<dbReference type="GO" id="GO:0008356">
    <property type="term" value="P:asymmetric cell division"/>
    <property type="evidence" value="ECO:0007669"/>
    <property type="project" value="InterPro"/>
</dbReference>
<dbReference type="Proteomes" id="UP000325081">
    <property type="component" value="Unassembled WGS sequence"/>
</dbReference>
<organism evidence="3 4">
    <name type="scientific">Striga asiatica</name>
    <name type="common">Asiatic witchweed</name>
    <name type="synonym">Buchnera asiatica</name>
    <dbReference type="NCBI Taxonomy" id="4170"/>
    <lineage>
        <taxon>Eukaryota</taxon>
        <taxon>Viridiplantae</taxon>
        <taxon>Streptophyta</taxon>
        <taxon>Embryophyta</taxon>
        <taxon>Tracheophyta</taxon>
        <taxon>Spermatophyta</taxon>
        <taxon>Magnoliopsida</taxon>
        <taxon>eudicotyledons</taxon>
        <taxon>Gunneridae</taxon>
        <taxon>Pentapetalae</taxon>
        <taxon>asterids</taxon>
        <taxon>lamiids</taxon>
        <taxon>Lamiales</taxon>
        <taxon>Orobanchaceae</taxon>
        <taxon>Buchnereae</taxon>
        <taxon>Striga</taxon>
    </lineage>
</organism>
<keyword evidence="1" id="KW-0175">Coiled coil</keyword>
<dbReference type="OrthoDB" id="901436at2759"/>
<dbReference type="InterPro" id="IPR040348">
    <property type="entry name" value="POLAR-like"/>
</dbReference>
<feature type="coiled-coil region" evidence="1">
    <location>
        <begin position="278"/>
        <end position="312"/>
    </location>
</feature>
<accession>A0A5A7Q0E4</accession>
<protein>
    <submittedName>
        <fullName evidence="3">Uncharacterized protein</fullName>
    </submittedName>
</protein>
<reference evidence="4" key="1">
    <citation type="journal article" date="2019" name="Curr. Biol.">
        <title>Genome Sequence of Striga asiatica Provides Insight into the Evolution of Plant Parasitism.</title>
        <authorList>
            <person name="Yoshida S."/>
            <person name="Kim S."/>
            <person name="Wafula E.K."/>
            <person name="Tanskanen J."/>
            <person name="Kim Y.M."/>
            <person name="Honaas L."/>
            <person name="Yang Z."/>
            <person name="Spallek T."/>
            <person name="Conn C.E."/>
            <person name="Ichihashi Y."/>
            <person name="Cheong K."/>
            <person name="Cui S."/>
            <person name="Der J.P."/>
            <person name="Gundlach H."/>
            <person name="Jiao Y."/>
            <person name="Hori C."/>
            <person name="Ishida J.K."/>
            <person name="Kasahara H."/>
            <person name="Kiba T."/>
            <person name="Kim M.S."/>
            <person name="Koo N."/>
            <person name="Laohavisit A."/>
            <person name="Lee Y.H."/>
            <person name="Lumba S."/>
            <person name="McCourt P."/>
            <person name="Mortimer J.C."/>
            <person name="Mutuku J.M."/>
            <person name="Nomura T."/>
            <person name="Sasaki-Sekimoto Y."/>
            <person name="Seto Y."/>
            <person name="Wang Y."/>
            <person name="Wakatake T."/>
            <person name="Sakakibara H."/>
            <person name="Demura T."/>
            <person name="Yamaguchi S."/>
            <person name="Yoneyama K."/>
            <person name="Manabe R.I."/>
            <person name="Nelson D.C."/>
            <person name="Schulman A.H."/>
            <person name="Timko M.P."/>
            <person name="dePamphilis C.W."/>
            <person name="Choi D."/>
            <person name="Shirasu K."/>
        </authorList>
    </citation>
    <scope>NUCLEOTIDE SEQUENCE [LARGE SCALE GENOMIC DNA]</scope>
    <source>
        <strain evidence="4">cv. UVA1</strain>
    </source>
</reference>
<comment type="caution">
    <text evidence="3">The sequence shown here is derived from an EMBL/GenBank/DDBJ whole genome shotgun (WGS) entry which is preliminary data.</text>
</comment>
<evidence type="ECO:0000313" key="4">
    <source>
        <dbReference type="Proteomes" id="UP000325081"/>
    </source>
</evidence>
<gene>
    <name evidence="3" type="ORF">STAS_15133</name>
</gene>
<feature type="coiled-coil region" evidence="1">
    <location>
        <begin position="472"/>
        <end position="499"/>
    </location>
</feature>
<name>A0A5A7Q0E4_STRAF</name>
<feature type="compositionally biased region" description="Basic and acidic residues" evidence="2">
    <location>
        <begin position="355"/>
        <end position="366"/>
    </location>
</feature>
<dbReference type="EMBL" id="BKCP01005516">
    <property type="protein sequence ID" value="GER38609.1"/>
    <property type="molecule type" value="Genomic_DNA"/>
</dbReference>
<dbReference type="PANTHER" id="PTHR33476:SF7">
    <property type="entry name" value="EMB|CAB62613.1"/>
    <property type="match status" value="1"/>
</dbReference>
<evidence type="ECO:0000256" key="2">
    <source>
        <dbReference type="SAM" id="MobiDB-lite"/>
    </source>
</evidence>
<keyword evidence="4" id="KW-1185">Reference proteome</keyword>
<evidence type="ECO:0000313" key="3">
    <source>
        <dbReference type="EMBL" id="GER38609.1"/>
    </source>
</evidence>
<dbReference type="PANTHER" id="PTHR33476">
    <property type="entry name" value="EMB|CAB62613.1"/>
    <property type="match status" value="1"/>
</dbReference>
<evidence type="ECO:0000256" key="1">
    <source>
        <dbReference type="SAM" id="Coils"/>
    </source>
</evidence>
<proteinExistence type="predicted"/>
<feature type="region of interest" description="Disordered" evidence="2">
    <location>
        <begin position="339"/>
        <end position="366"/>
    </location>
</feature>
<sequence>MDVWIIAAAAGAGYVAKRFKKLNMGKCTNISDSSSENLEIATKSLETVNRVQDNIAEDISKPIERAFPCASAVEMAPTSGYQTENFIISDSNSLPGPSNNGDFAANQEVWLHSVMNEDISGKSSEVGFSYDFRRNRSSLRSRHVNNRCIKHRTSLESCLMAQLCNEHAKMEEYTYSTYMPCEPMLRPFIVTDGNRIISRAFNESCSKELEAGNYKLGKDNNPNCDPRLQNDVQVELLVRDKGKPVKTVKKQQGNAQGSSSDGALLFYLGLTMGITYSSLQQKREIEKLRNSLKQTEDLVEDLQEELEMKDASTLKELTVEDHESLDVRNYSYFNDPMQSASPEQKLDCSPNNFNEDYRDRDSEEESLRKIEAELEAELDRLASNMKSCSLEGKLLNAAEVSLFILLLMLVLCVYTHRKLQQLDSDLRPELFGANAAQNSTSGCSSPTATTPHSVHYPVSPRDLSLRLHQVIQSRLEERVKELETALEQSQKIINRQSKNNNPCESESSFSSAEILRHLDQPVVINLSGEALSAYNEAYDELAKLSESDNASLDNYAELSNDGSEDEMERLLIRQIVEKARQGSPAVLKAQRDLFCG</sequence>
<dbReference type="AlphaFoldDB" id="A0A5A7Q0E4"/>